<comment type="caution">
    <text evidence="1">The sequence shown here is derived from an EMBL/GenBank/DDBJ whole genome shotgun (WGS) entry which is preliminary data.</text>
</comment>
<name>A0ACC1AT25_9ROSI</name>
<protein>
    <submittedName>
        <fullName evidence="1">Uncharacterized protein</fullName>
    </submittedName>
</protein>
<organism evidence="1 2">
    <name type="scientific">Pistacia atlantica</name>
    <dbReference type="NCBI Taxonomy" id="434234"/>
    <lineage>
        <taxon>Eukaryota</taxon>
        <taxon>Viridiplantae</taxon>
        <taxon>Streptophyta</taxon>
        <taxon>Embryophyta</taxon>
        <taxon>Tracheophyta</taxon>
        <taxon>Spermatophyta</taxon>
        <taxon>Magnoliopsida</taxon>
        <taxon>eudicotyledons</taxon>
        <taxon>Gunneridae</taxon>
        <taxon>Pentapetalae</taxon>
        <taxon>rosids</taxon>
        <taxon>malvids</taxon>
        <taxon>Sapindales</taxon>
        <taxon>Anacardiaceae</taxon>
        <taxon>Pistacia</taxon>
    </lineage>
</organism>
<proteinExistence type="predicted"/>
<reference evidence="2" key="1">
    <citation type="journal article" date="2023" name="G3 (Bethesda)">
        <title>Genome assembly and association tests identify interacting loci associated with vigor, precocity, and sex in interspecific pistachio rootstocks.</title>
        <authorList>
            <person name="Palmer W."/>
            <person name="Jacygrad E."/>
            <person name="Sagayaradj S."/>
            <person name="Cavanaugh K."/>
            <person name="Han R."/>
            <person name="Bertier L."/>
            <person name="Beede B."/>
            <person name="Kafkas S."/>
            <person name="Golino D."/>
            <person name="Preece J."/>
            <person name="Michelmore R."/>
        </authorList>
    </citation>
    <scope>NUCLEOTIDE SEQUENCE [LARGE SCALE GENOMIC DNA]</scope>
</reference>
<accession>A0ACC1AT25</accession>
<gene>
    <name evidence="1" type="ORF">Patl1_13904</name>
</gene>
<evidence type="ECO:0000313" key="1">
    <source>
        <dbReference type="EMBL" id="KAJ0089824.1"/>
    </source>
</evidence>
<keyword evidence="2" id="KW-1185">Reference proteome</keyword>
<dbReference type="Proteomes" id="UP001164250">
    <property type="component" value="Chromosome 8"/>
</dbReference>
<dbReference type="EMBL" id="CM047904">
    <property type="protein sequence ID" value="KAJ0089824.1"/>
    <property type="molecule type" value="Genomic_DNA"/>
</dbReference>
<sequence>MAALNCSTKISLIPALIFLLLLLIFHLSPLNLQNNLTNFLYSSINYTHIKTNHENLLSSSSAAAFPALKSIGGNLATVTSNRHKRKRSSLERVEDDLARARAAIYEAIRSHNYSSTKPQTYIPRGDVYRNAYAFHQSHIEMEKRFKVWVYKEGELPLIHVGPVNNIYGIEGQFIDEMESGSSNFLANHPDEAHAFFLPISIVNIVSFLYKPLVTYSRDQLQRFVMDYVGIVANKYPYWNRSDGADHFSAPEISRANPELYKNFIRVLCNANTSERFQPQRDVSIPEINIPKGKLGPPNLQFSTKQRPILAFFAGGAHGYIRKSLLKHWKDKDEEIQVHEYLPKKEDYFKLMGRSKFCLCPSGYEVASPRVVTAFHVGCVPVMISDHYALPFSDVLDWSKFSVDIPSEKIPEIKEILRGISDKKYLEMQKNVQQVSKHFVMNRPAEPFDVIHMLLHSVWLRRLNFRLLPILISWLL</sequence>
<evidence type="ECO:0000313" key="2">
    <source>
        <dbReference type="Proteomes" id="UP001164250"/>
    </source>
</evidence>